<proteinExistence type="predicted"/>
<comment type="caution">
    <text evidence="2">The sequence shown here is derived from an EMBL/GenBank/DDBJ whole genome shotgun (WGS) entry which is preliminary data.</text>
</comment>
<dbReference type="AlphaFoldDB" id="A0A9P6KTF0"/>
<evidence type="ECO:0000313" key="3">
    <source>
        <dbReference type="Proteomes" id="UP000756921"/>
    </source>
</evidence>
<dbReference type="EMBL" id="WJXW01000003">
    <property type="protein sequence ID" value="KAF9737876.1"/>
    <property type="molecule type" value="Genomic_DNA"/>
</dbReference>
<feature type="region of interest" description="Disordered" evidence="1">
    <location>
        <begin position="178"/>
        <end position="198"/>
    </location>
</feature>
<evidence type="ECO:0000313" key="2">
    <source>
        <dbReference type="EMBL" id="KAF9737876.1"/>
    </source>
</evidence>
<reference evidence="2" key="1">
    <citation type="journal article" date="2020" name="Mol. Plant Microbe Interact.">
        <title>Genome Sequence of the Biocontrol Agent Coniothyrium minitans strain Conio (IMI 134523).</title>
        <authorList>
            <person name="Patel D."/>
            <person name="Shittu T.A."/>
            <person name="Baroncelli R."/>
            <person name="Muthumeenakshi S."/>
            <person name="Osborne T.H."/>
            <person name="Janganan T.K."/>
            <person name="Sreenivasaprasad S."/>
        </authorList>
    </citation>
    <scope>NUCLEOTIDE SEQUENCE</scope>
    <source>
        <strain evidence="2">Conio</strain>
    </source>
</reference>
<name>A0A9P6KTF0_9PLEO</name>
<feature type="region of interest" description="Disordered" evidence="1">
    <location>
        <begin position="1"/>
        <end position="35"/>
    </location>
</feature>
<feature type="compositionally biased region" description="Acidic residues" evidence="1">
    <location>
        <begin position="8"/>
        <end position="19"/>
    </location>
</feature>
<protein>
    <submittedName>
        <fullName evidence="2">Uncharacterized protein</fullName>
    </submittedName>
</protein>
<gene>
    <name evidence="2" type="ORF">PMIN01_03159</name>
</gene>
<dbReference type="Proteomes" id="UP000756921">
    <property type="component" value="Unassembled WGS sequence"/>
</dbReference>
<accession>A0A9P6KTF0</accession>
<sequence length="198" mass="21492">MLALWPASEEEEEEEEEEEVQHLKIPGGTKAARTGWRHCGRRGEGSGVQSYFVGVEPGPKGRQPVLNGASQVYPLVVTTSRHWCSRSSYPPTGRIHTSTSACAVRCRGGRLLPWKLQAVTAMETVSVQALRYCYRTSSTNISSVLTASLVILTASSGAGCSLLAEKIQTWLENPPRVNSLARSRGTNARRPAMPISSP</sequence>
<keyword evidence="3" id="KW-1185">Reference proteome</keyword>
<evidence type="ECO:0000256" key="1">
    <source>
        <dbReference type="SAM" id="MobiDB-lite"/>
    </source>
</evidence>
<organism evidence="2 3">
    <name type="scientific">Paraphaeosphaeria minitans</name>
    <dbReference type="NCBI Taxonomy" id="565426"/>
    <lineage>
        <taxon>Eukaryota</taxon>
        <taxon>Fungi</taxon>
        <taxon>Dikarya</taxon>
        <taxon>Ascomycota</taxon>
        <taxon>Pezizomycotina</taxon>
        <taxon>Dothideomycetes</taxon>
        <taxon>Pleosporomycetidae</taxon>
        <taxon>Pleosporales</taxon>
        <taxon>Massarineae</taxon>
        <taxon>Didymosphaeriaceae</taxon>
        <taxon>Paraphaeosphaeria</taxon>
    </lineage>
</organism>